<reference evidence="1 2" key="1">
    <citation type="submission" date="2023-03" db="EMBL/GenBank/DDBJ databases">
        <title>Bacillus Genome Sequencing.</title>
        <authorList>
            <person name="Dunlap C."/>
        </authorList>
    </citation>
    <scope>NUCLEOTIDE SEQUENCE [LARGE SCALE GENOMIC DNA]</scope>
    <source>
        <strain evidence="1 2">NRS-1351</strain>
    </source>
</reference>
<dbReference type="EMBL" id="JAROBY010000045">
    <property type="protein sequence ID" value="MEB4797197.1"/>
    <property type="molecule type" value="Genomic_DNA"/>
</dbReference>
<protein>
    <submittedName>
        <fullName evidence="1">Uncharacterized protein</fullName>
    </submittedName>
</protein>
<comment type="caution">
    <text evidence="1">The sequence shown here is derived from an EMBL/GenBank/DDBJ whole genome shotgun (WGS) entry which is preliminary data.</text>
</comment>
<accession>A0ABU6DIQ3</accession>
<keyword evidence="2" id="KW-1185">Reference proteome</keyword>
<gene>
    <name evidence="1" type="ORF">P5G65_25150</name>
</gene>
<dbReference type="RefSeq" id="WP_127449859.1">
    <property type="nucleotide sequence ID" value="NZ_JAROBY010000045.1"/>
</dbReference>
<sequence>MDNFSESFNELLVNGLSVKDFVSLTKESQAKTLSYIRNDELLALINDNMYKPFVQSVNSALPNERLKELSLIAHIYFSDDFLINTKSTFIKLMFDLLVREEIQWESDIIL</sequence>
<proteinExistence type="predicted"/>
<evidence type="ECO:0000313" key="2">
    <source>
        <dbReference type="Proteomes" id="UP001355653"/>
    </source>
</evidence>
<name>A0ABU6DIQ3_9BACL</name>
<organism evidence="1 2">
    <name type="scientific">Paenibacillus chondroitinus</name>
    <dbReference type="NCBI Taxonomy" id="59842"/>
    <lineage>
        <taxon>Bacteria</taxon>
        <taxon>Bacillati</taxon>
        <taxon>Bacillota</taxon>
        <taxon>Bacilli</taxon>
        <taxon>Bacillales</taxon>
        <taxon>Paenibacillaceae</taxon>
        <taxon>Paenibacillus</taxon>
    </lineage>
</organism>
<evidence type="ECO:0000313" key="1">
    <source>
        <dbReference type="EMBL" id="MEB4797197.1"/>
    </source>
</evidence>
<dbReference type="Proteomes" id="UP001355653">
    <property type="component" value="Unassembled WGS sequence"/>
</dbReference>